<dbReference type="InterPro" id="IPR029058">
    <property type="entry name" value="AB_hydrolase_fold"/>
</dbReference>
<dbReference type="InterPro" id="IPR051601">
    <property type="entry name" value="Serine_prot/Carboxylest_S33"/>
</dbReference>
<dbReference type="GO" id="GO:0016787">
    <property type="term" value="F:hydrolase activity"/>
    <property type="evidence" value="ECO:0007669"/>
    <property type="project" value="UniProtKB-KW"/>
</dbReference>
<sequence>MGSPERVTTPPRGAVKMNRMVIPKALVCGVVLVSALVTGGCGAAQRQASGPAAAELVAQADAVATPRIAWAPCAPPIRDLDCAVVPVPLDYANPTGPQLTLAVTRQPARDPERRIGTLFTAAGGPGGSGLEWAAKGELFSGELSERFDVVTFDQRGVGRSSAVRCFPDSTAQQEFWRTLALPPTDETQQRATEDASRRLAAGCERGDGALIAHLTTVDAARDLDLLRRAVGDRQLTYEGGSYATYLGIVYGTLFPDRVRALQLSSLIDPVAYTTDTRAHIAATAVGTEEVLAEFLRLCAAAGPSRCAFGATGASAAELRARDLALLEQAKPAALPVGTGPDAVSVSYGELIQAHATLLYDPVRGWPALAVLLAQLELGPAGNPAVVREVLGAVTMSEDFLDSFVAISCADNSLPAQPGRWPEFAAQSDAPVFGPFWLYLRQPCATWPAPATGYPQRYTGPWTQHTTAPALLINNRFDPATPLSSAQRAAEALGTARLVVVTDGYGHEPAGPCVTTLRVRYLVDLHLPAPGTTCTTDRTPFTG</sequence>
<dbReference type="Gene3D" id="3.40.50.1820">
    <property type="entry name" value="alpha/beta hydrolase"/>
    <property type="match status" value="1"/>
</dbReference>
<feature type="domain" description="AB hydrolase-1" evidence="4">
    <location>
        <begin position="123"/>
        <end position="281"/>
    </location>
</feature>
<evidence type="ECO:0000256" key="2">
    <source>
        <dbReference type="ARBA" id="ARBA00022729"/>
    </source>
</evidence>
<dbReference type="Proteomes" id="UP000017048">
    <property type="component" value="Unassembled WGS sequence"/>
</dbReference>
<dbReference type="Pfam" id="PF00561">
    <property type="entry name" value="Abhydrolase_1"/>
    <property type="match status" value="1"/>
</dbReference>
<dbReference type="eggNOG" id="COG0596">
    <property type="taxonomic scope" value="Bacteria"/>
</dbReference>
<evidence type="ECO:0000256" key="3">
    <source>
        <dbReference type="ARBA" id="ARBA00022801"/>
    </source>
</evidence>
<feature type="domain" description="Peptidase S33 tripeptidyl aminopeptidase-like C-terminal" evidence="5">
    <location>
        <begin position="429"/>
        <end position="533"/>
    </location>
</feature>
<protein>
    <submittedName>
        <fullName evidence="6">Peptidase S33 family protein</fullName>
    </submittedName>
</protein>
<organism evidence="6 7">
    <name type="scientific">Nocardia asteroides NBRC 15531</name>
    <dbReference type="NCBI Taxonomy" id="1110697"/>
    <lineage>
        <taxon>Bacteria</taxon>
        <taxon>Bacillati</taxon>
        <taxon>Actinomycetota</taxon>
        <taxon>Actinomycetes</taxon>
        <taxon>Mycobacteriales</taxon>
        <taxon>Nocardiaceae</taxon>
        <taxon>Nocardia</taxon>
    </lineage>
</organism>
<dbReference type="InterPro" id="IPR000073">
    <property type="entry name" value="AB_hydrolase_1"/>
</dbReference>
<evidence type="ECO:0000256" key="1">
    <source>
        <dbReference type="ARBA" id="ARBA00010088"/>
    </source>
</evidence>
<dbReference type="SUPFAM" id="SSF53474">
    <property type="entry name" value="alpha/beta-Hydrolases"/>
    <property type="match status" value="1"/>
</dbReference>
<gene>
    <name evidence="6" type="ORF">NCAST_26_00430</name>
</gene>
<evidence type="ECO:0000313" key="6">
    <source>
        <dbReference type="EMBL" id="GAD85065.1"/>
    </source>
</evidence>
<comment type="caution">
    <text evidence="6">The sequence shown here is derived from an EMBL/GenBank/DDBJ whole genome shotgun (WGS) entry which is preliminary data.</text>
</comment>
<evidence type="ECO:0000313" key="7">
    <source>
        <dbReference type="Proteomes" id="UP000017048"/>
    </source>
</evidence>
<comment type="similarity">
    <text evidence="1">Belongs to the peptidase S33 family.</text>
</comment>
<dbReference type="GeneID" id="91516444"/>
<dbReference type="STRING" id="1824.SAMN05444423_11044"/>
<keyword evidence="2" id="KW-0732">Signal</keyword>
<evidence type="ECO:0000259" key="4">
    <source>
        <dbReference type="Pfam" id="PF00561"/>
    </source>
</evidence>
<dbReference type="PANTHER" id="PTHR43248">
    <property type="entry name" value="2-SUCCINYL-6-HYDROXY-2,4-CYCLOHEXADIENE-1-CARBOXYLATE SYNTHASE"/>
    <property type="match status" value="1"/>
</dbReference>
<dbReference type="EMBL" id="BAFO02000026">
    <property type="protein sequence ID" value="GAD85065.1"/>
    <property type="molecule type" value="Genomic_DNA"/>
</dbReference>
<proteinExistence type="inferred from homology"/>
<keyword evidence="3" id="KW-0378">Hydrolase</keyword>
<keyword evidence="7" id="KW-1185">Reference proteome</keyword>
<evidence type="ECO:0000259" key="5">
    <source>
        <dbReference type="Pfam" id="PF08386"/>
    </source>
</evidence>
<name>U5ECI5_NOCAS</name>
<accession>U5ECI5</accession>
<dbReference type="PANTHER" id="PTHR43248:SF29">
    <property type="entry name" value="TRIPEPTIDYL AMINOPEPTIDASE"/>
    <property type="match status" value="1"/>
</dbReference>
<dbReference type="AlphaFoldDB" id="U5ECI5"/>
<reference evidence="6 7" key="1">
    <citation type="journal article" date="2014" name="BMC Genomics">
        <title>Genome based analysis of type-I polyketide synthase and nonribosomal peptide synthetase gene clusters in seven strains of five representative Nocardia species.</title>
        <authorList>
            <person name="Komaki H."/>
            <person name="Ichikawa N."/>
            <person name="Hosoyama A."/>
            <person name="Takahashi-Nakaguchi A."/>
            <person name="Matsuzawa T."/>
            <person name="Suzuki K."/>
            <person name="Fujita N."/>
            <person name="Gonoi T."/>
        </authorList>
    </citation>
    <scope>NUCLEOTIDE SEQUENCE [LARGE SCALE GENOMIC DNA]</scope>
    <source>
        <strain evidence="6 7">NBRC 15531</strain>
    </source>
</reference>
<dbReference type="Pfam" id="PF08386">
    <property type="entry name" value="Abhydrolase_4"/>
    <property type="match status" value="1"/>
</dbReference>
<dbReference type="RefSeq" id="WP_019046331.1">
    <property type="nucleotide sequence ID" value="NZ_BAFO02000026.1"/>
</dbReference>
<dbReference type="InterPro" id="IPR013595">
    <property type="entry name" value="Pept_S33_TAP-like_C"/>
</dbReference>